<name>A0A4R1K5S5_9BACT</name>
<dbReference type="Gene3D" id="3.90.1640.10">
    <property type="entry name" value="inorganic pyrophosphatase (n-terminal core)"/>
    <property type="match status" value="1"/>
</dbReference>
<proteinExistence type="predicted"/>
<accession>A0A4R1K5S5</accession>
<dbReference type="PANTHER" id="PTHR42146:SF1">
    <property type="entry name" value="OLIGORIBONUCLEASE NRNB"/>
    <property type="match status" value="1"/>
</dbReference>
<dbReference type="Pfam" id="PF02272">
    <property type="entry name" value="DHHA1"/>
    <property type="match status" value="1"/>
</dbReference>
<dbReference type="OrthoDB" id="2035301at2"/>
<dbReference type="SUPFAM" id="SSF64182">
    <property type="entry name" value="DHH phosphoesterases"/>
    <property type="match status" value="1"/>
</dbReference>
<gene>
    <name evidence="3" type="ORF">C8D98_2489</name>
</gene>
<dbReference type="Gene3D" id="3.10.310.30">
    <property type="match status" value="1"/>
</dbReference>
<evidence type="ECO:0000259" key="2">
    <source>
        <dbReference type="Pfam" id="PF02272"/>
    </source>
</evidence>
<feature type="domain" description="DDH" evidence="1">
    <location>
        <begin position="6"/>
        <end position="107"/>
    </location>
</feature>
<reference evidence="3 4" key="1">
    <citation type="submission" date="2019-03" db="EMBL/GenBank/DDBJ databases">
        <title>Genomic Encyclopedia of Type Strains, Phase IV (KMG-IV): sequencing the most valuable type-strain genomes for metagenomic binning, comparative biology and taxonomic classification.</title>
        <authorList>
            <person name="Goeker M."/>
        </authorList>
    </citation>
    <scope>NUCLEOTIDE SEQUENCE [LARGE SCALE GENOMIC DNA]</scope>
    <source>
        <strain evidence="3 4">DSM 24984</strain>
    </source>
</reference>
<dbReference type="InterPro" id="IPR038763">
    <property type="entry name" value="DHH_sf"/>
</dbReference>
<organism evidence="3 4">
    <name type="scientific">Seleniivibrio woodruffii</name>
    <dbReference type="NCBI Taxonomy" id="1078050"/>
    <lineage>
        <taxon>Bacteria</taxon>
        <taxon>Pseudomonadati</taxon>
        <taxon>Deferribacterota</taxon>
        <taxon>Deferribacteres</taxon>
        <taxon>Deferribacterales</taxon>
        <taxon>Geovibrionaceae</taxon>
        <taxon>Seleniivibrio</taxon>
    </lineage>
</organism>
<dbReference type="RefSeq" id="WP_132874462.1">
    <property type="nucleotide sequence ID" value="NZ_JAJUHT010000008.1"/>
</dbReference>
<dbReference type="GO" id="GO:0003676">
    <property type="term" value="F:nucleic acid binding"/>
    <property type="evidence" value="ECO:0007669"/>
    <property type="project" value="InterPro"/>
</dbReference>
<feature type="domain" description="DHHA1" evidence="2">
    <location>
        <begin position="218"/>
        <end position="266"/>
    </location>
</feature>
<dbReference type="Pfam" id="PF01368">
    <property type="entry name" value="DHH"/>
    <property type="match status" value="1"/>
</dbReference>
<dbReference type="Proteomes" id="UP000294614">
    <property type="component" value="Unassembled WGS sequence"/>
</dbReference>
<sequence>MLLHISHNDLDGVSCGVLTKRFLREVDNIYCNYNEIDHILAEINTAEYERILITDMSPSRRAFERLQGEIEIIVIDHHESSTWLKEITETVHDISRCATMLTYEWLADMGKDVSSYRDLVECVNDFDMWHLKRKDSLQMNMLFMKLGVERYMDRFVRRPYNGFNEDEMLIVDLETERRDKYIHAASKSGFAMKDANGLDFFTVFAEEYSSELGNHIIKDLEMDYVIIINMQRKKVSLRSRPAVDVRKLAELNGGGGHKNAAGFSFTFDFCVMDFLRDIGVVYEG</sequence>
<dbReference type="InterPro" id="IPR001667">
    <property type="entry name" value="DDH_dom"/>
</dbReference>
<dbReference type="PANTHER" id="PTHR42146">
    <property type="entry name" value="3',5'-CYCLIC-NUCLEOTIDE PHOSPHODIESTERASE"/>
    <property type="match status" value="1"/>
</dbReference>
<evidence type="ECO:0000313" key="3">
    <source>
        <dbReference type="EMBL" id="TCK59555.1"/>
    </source>
</evidence>
<comment type="caution">
    <text evidence="3">The sequence shown here is derived from an EMBL/GenBank/DDBJ whole genome shotgun (WGS) entry which is preliminary data.</text>
</comment>
<dbReference type="InterPro" id="IPR003156">
    <property type="entry name" value="DHHA1_dom"/>
</dbReference>
<dbReference type="EMBL" id="SMGG01000006">
    <property type="protein sequence ID" value="TCK59555.1"/>
    <property type="molecule type" value="Genomic_DNA"/>
</dbReference>
<dbReference type="AlphaFoldDB" id="A0A4R1K5S5"/>
<evidence type="ECO:0000313" key="4">
    <source>
        <dbReference type="Proteomes" id="UP000294614"/>
    </source>
</evidence>
<protein>
    <submittedName>
        <fullName evidence="3">Uncharacterized protein</fullName>
    </submittedName>
</protein>
<keyword evidence="4" id="KW-1185">Reference proteome</keyword>
<dbReference type="InterPro" id="IPR052968">
    <property type="entry name" value="Nucleotide_metab_enz"/>
</dbReference>
<evidence type="ECO:0000259" key="1">
    <source>
        <dbReference type="Pfam" id="PF01368"/>
    </source>
</evidence>